<gene>
    <name evidence="1" type="ORF">ACFFLS_06235</name>
</gene>
<accession>A0ABV6BME9</accession>
<comment type="caution">
    <text evidence="1">The sequence shown here is derived from an EMBL/GenBank/DDBJ whole genome shotgun (WGS) entry which is preliminary data.</text>
</comment>
<evidence type="ECO:0000313" key="1">
    <source>
        <dbReference type="EMBL" id="MFC0076627.1"/>
    </source>
</evidence>
<protein>
    <submittedName>
        <fullName evidence="1">Uncharacterized protein</fullName>
    </submittedName>
</protein>
<keyword evidence="2" id="KW-1185">Reference proteome</keyword>
<name>A0ABV6BME9_9FLAO</name>
<dbReference type="EMBL" id="JBHLYW010000007">
    <property type="protein sequence ID" value="MFC0076627.1"/>
    <property type="molecule type" value="Genomic_DNA"/>
</dbReference>
<dbReference type="Proteomes" id="UP001589734">
    <property type="component" value="Unassembled WGS sequence"/>
</dbReference>
<evidence type="ECO:0000313" key="2">
    <source>
        <dbReference type="Proteomes" id="UP001589734"/>
    </source>
</evidence>
<dbReference type="RefSeq" id="WP_379685674.1">
    <property type="nucleotide sequence ID" value="NZ_JBHLYW010000007.1"/>
</dbReference>
<proteinExistence type="predicted"/>
<organism evidence="1 2">
    <name type="scientific">Flavobacterium procerum</name>
    <dbReference type="NCBI Taxonomy" id="1455569"/>
    <lineage>
        <taxon>Bacteria</taxon>
        <taxon>Pseudomonadati</taxon>
        <taxon>Bacteroidota</taxon>
        <taxon>Flavobacteriia</taxon>
        <taxon>Flavobacteriales</taxon>
        <taxon>Flavobacteriaceae</taxon>
        <taxon>Flavobacterium</taxon>
    </lineage>
</organism>
<sequence>MQKNYGDPTLKKVLTEYETKNLSQIEIDNLKTMKWWLKLES</sequence>
<reference evidence="1 2" key="1">
    <citation type="submission" date="2024-09" db="EMBL/GenBank/DDBJ databases">
        <authorList>
            <person name="Sun Q."/>
            <person name="Mori K."/>
        </authorList>
    </citation>
    <scope>NUCLEOTIDE SEQUENCE [LARGE SCALE GENOMIC DNA]</scope>
    <source>
        <strain evidence="1 2">CGMCC 1.12926</strain>
    </source>
</reference>